<dbReference type="CDD" id="cd02526">
    <property type="entry name" value="GT2_RfbF_like"/>
    <property type="match status" value="1"/>
</dbReference>
<evidence type="ECO:0000256" key="3">
    <source>
        <dbReference type="ARBA" id="ARBA00022679"/>
    </source>
</evidence>
<dbReference type="InterPro" id="IPR001173">
    <property type="entry name" value="Glyco_trans_2-like"/>
</dbReference>
<evidence type="ECO:0000259" key="4">
    <source>
        <dbReference type="Pfam" id="PF00535"/>
    </source>
</evidence>
<organism evidence="5">
    <name type="scientific">Proteus vulgaris</name>
    <dbReference type="NCBI Taxonomy" id="585"/>
    <lineage>
        <taxon>Bacteria</taxon>
        <taxon>Pseudomonadati</taxon>
        <taxon>Pseudomonadota</taxon>
        <taxon>Gammaproteobacteria</taxon>
        <taxon>Enterobacterales</taxon>
        <taxon>Morganellaceae</taxon>
        <taxon>Proteus</taxon>
    </lineage>
</organism>
<comment type="similarity">
    <text evidence="1">Belongs to the glycosyltransferase 2 family.</text>
</comment>
<dbReference type="GO" id="GO:0016757">
    <property type="term" value="F:glycosyltransferase activity"/>
    <property type="evidence" value="ECO:0007669"/>
    <property type="project" value="UniProtKB-KW"/>
</dbReference>
<keyword evidence="3" id="KW-0808">Transferase</keyword>
<keyword evidence="2" id="KW-0328">Glycosyltransferase</keyword>
<dbReference type="AlphaFoldDB" id="A0A385JML0"/>
<sequence length="283" mass="32559">MSKNILSIIICFYPDIKHLALMSKSLTKSSNVLIIDNTPEYIEFSDIDAEIIINGDNLGIAEAQNIGLRISLERGYKYSILFDQDSIVPEDMIPNLSIKLDNIEKAACIGPRVFDLNCSQKMRSRVMLNQKEENNITKVNQIIASGKLINNSILSDIGFMESELFIDAVDHEWCWRAISKGYDIYIDEDTVMSHVLGENSYNFKLFKLTENSPIRTYYILRNYLLLIRRPYVPLYWKLRNFIILPTSIFLSLIFFKGRIKRLSSVFLALRDGLIGKTGKIHDN</sequence>
<evidence type="ECO:0000313" key="5">
    <source>
        <dbReference type="EMBL" id="AXY99584.1"/>
    </source>
</evidence>
<dbReference type="InterPro" id="IPR029044">
    <property type="entry name" value="Nucleotide-diphossugar_trans"/>
</dbReference>
<dbReference type="RefSeq" id="WP_349481900.1">
    <property type="nucleotide sequence ID" value="NZ_JBEEUZ010000008.1"/>
</dbReference>
<name>A0A385JML0_PROVU</name>
<dbReference type="Pfam" id="PF00535">
    <property type="entry name" value="Glycos_transf_2"/>
    <property type="match status" value="1"/>
</dbReference>
<dbReference type="EMBL" id="KY710702">
    <property type="protein sequence ID" value="AXY99584.1"/>
    <property type="molecule type" value="Genomic_DNA"/>
</dbReference>
<feature type="domain" description="Glycosyltransferase 2-like" evidence="4">
    <location>
        <begin position="36"/>
        <end position="141"/>
    </location>
</feature>
<dbReference type="SUPFAM" id="SSF53448">
    <property type="entry name" value="Nucleotide-diphospho-sugar transferases"/>
    <property type="match status" value="1"/>
</dbReference>
<proteinExistence type="inferred from homology"/>
<dbReference type="NCBIfam" id="TIGR01556">
    <property type="entry name" value="rhamnosyltran"/>
    <property type="match status" value="1"/>
</dbReference>
<dbReference type="PANTHER" id="PTHR43179">
    <property type="entry name" value="RHAMNOSYLTRANSFERASE WBBL"/>
    <property type="match status" value="1"/>
</dbReference>
<protein>
    <submittedName>
        <fullName evidence="5">Gt2</fullName>
    </submittedName>
</protein>
<reference evidence="5" key="1">
    <citation type="journal article" date="2017" name="PLoS ONE">
        <title>Genetic diversity of the O antigens of Proteus species and the development of a suspension array for molecular serotyping.</title>
        <authorList>
            <person name="Yu X."/>
            <person name="Torzewska A."/>
            <person name="Zhang X."/>
            <person name="Yin Z."/>
            <person name="Drzewiecka D."/>
            <person name="Cao H."/>
            <person name="Liu B."/>
            <person name="Knirel Y.A."/>
            <person name="Rozalski A."/>
            <person name="Wang L."/>
        </authorList>
    </citation>
    <scope>NUCLEOTIDE SEQUENCE</scope>
    <source>
        <strain evidence="5">PrK 48/57</strain>
    </source>
</reference>
<dbReference type="PANTHER" id="PTHR43179:SF12">
    <property type="entry name" value="GALACTOFURANOSYLTRANSFERASE GLFT2"/>
    <property type="match status" value="1"/>
</dbReference>
<accession>A0A385JML0</accession>
<dbReference type="InterPro" id="IPR006446">
    <property type="entry name" value="RhaTrfase"/>
</dbReference>
<dbReference type="Gene3D" id="3.90.550.10">
    <property type="entry name" value="Spore Coat Polysaccharide Biosynthesis Protein SpsA, Chain A"/>
    <property type="match status" value="1"/>
</dbReference>
<evidence type="ECO:0000256" key="2">
    <source>
        <dbReference type="ARBA" id="ARBA00022676"/>
    </source>
</evidence>
<evidence type="ECO:0000256" key="1">
    <source>
        <dbReference type="ARBA" id="ARBA00006739"/>
    </source>
</evidence>